<dbReference type="Proteomes" id="UP001194696">
    <property type="component" value="Unassembled WGS sequence"/>
</dbReference>
<reference evidence="1 2" key="1">
    <citation type="journal article" date="2020" name="Fungal Divers.">
        <title>Resolving the Mortierellaceae phylogeny through synthesis of multi-gene phylogenetics and phylogenomics.</title>
        <authorList>
            <person name="Vandepol N."/>
            <person name="Liber J."/>
            <person name="Desiro A."/>
            <person name="Na H."/>
            <person name="Kennedy M."/>
            <person name="Barry K."/>
            <person name="Grigoriev I.V."/>
            <person name="Miller A.N."/>
            <person name="O'Donnell K."/>
            <person name="Stajich J.E."/>
            <person name="Bonito G."/>
        </authorList>
    </citation>
    <scope>NUCLEOTIDE SEQUENCE [LARGE SCALE GENOMIC DNA]</scope>
    <source>
        <strain evidence="1 2">AD045</strain>
    </source>
</reference>
<evidence type="ECO:0000313" key="2">
    <source>
        <dbReference type="Proteomes" id="UP001194696"/>
    </source>
</evidence>
<proteinExistence type="predicted"/>
<sequence>MSCNCSTGTPDDNSTTDSSAAKFIPLRIGLHCEEFIPLSPSIRSDLSWIFGSVIHCAIHTESQSAVNVLQDEIMGPRGDIGEEPDPCIQLGIFHVLVSIPINLELGIRMETTDYILQFGHAFDAEALDGEVEASNLMRVLINKLLEDYDIGV</sequence>
<accession>A0ABQ7JTH4</accession>
<keyword evidence="2" id="KW-1185">Reference proteome</keyword>
<dbReference type="EMBL" id="JAAAIM010000766">
    <property type="protein sequence ID" value="KAG0284493.1"/>
    <property type="molecule type" value="Genomic_DNA"/>
</dbReference>
<name>A0ABQ7JTH4_9FUNG</name>
<organism evidence="1 2">
    <name type="scientific">Linnemannia gamsii</name>
    <dbReference type="NCBI Taxonomy" id="64522"/>
    <lineage>
        <taxon>Eukaryota</taxon>
        <taxon>Fungi</taxon>
        <taxon>Fungi incertae sedis</taxon>
        <taxon>Mucoromycota</taxon>
        <taxon>Mortierellomycotina</taxon>
        <taxon>Mortierellomycetes</taxon>
        <taxon>Mortierellales</taxon>
        <taxon>Mortierellaceae</taxon>
        <taxon>Linnemannia</taxon>
    </lineage>
</organism>
<gene>
    <name evidence="1" type="ORF">BGZ96_011137</name>
</gene>
<comment type="caution">
    <text evidence="1">The sequence shown here is derived from an EMBL/GenBank/DDBJ whole genome shotgun (WGS) entry which is preliminary data.</text>
</comment>
<protein>
    <submittedName>
        <fullName evidence="1">Uncharacterized protein</fullName>
    </submittedName>
</protein>
<evidence type="ECO:0000313" key="1">
    <source>
        <dbReference type="EMBL" id="KAG0284493.1"/>
    </source>
</evidence>